<dbReference type="PANTHER" id="PTHR35882:SF2">
    <property type="entry name" value="PELA"/>
    <property type="match status" value="1"/>
</dbReference>
<accession>A0ABW3HYA0</accession>
<dbReference type="SUPFAM" id="SSF51445">
    <property type="entry name" value="(Trans)glycosidases"/>
    <property type="match status" value="1"/>
</dbReference>
<dbReference type="PANTHER" id="PTHR35882">
    <property type="entry name" value="PELA"/>
    <property type="match status" value="1"/>
</dbReference>
<keyword evidence="3" id="KW-1185">Reference proteome</keyword>
<sequence>MLHFKYILLLLPIIIFVQARKLPACKSSVLICYGKLNPVDISNYDYVILEADLYTKKDIELIKKNNKKVLCYISLGEVNQHASYFEDLKGMVETRNHIWNSYDLNLNYKKTRNVLSKVIKNRLLKGFDGLFLDNIDSYTVYGNQYKNSSYLVAYLELLRKKYPSIHIMQNAGLPLLDNTSKYINSLAVESVASNYDFSKKEYRLRRISDFMRQKKAIQRIEKQYQKEIIVIEYANTEALYKEIKSRLKSTNWNCYVAKIDLQKQSIFSKN</sequence>
<name>A0ABW3HYA0_9FLAO</name>
<dbReference type="InterPro" id="IPR017853">
    <property type="entry name" value="GH"/>
</dbReference>
<evidence type="ECO:0000259" key="1">
    <source>
        <dbReference type="Pfam" id="PF03537"/>
    </source>
</evidence>
<dbReference type="Gene3D" id="3.20.20.70">
    <property type="entry name" value="Aldolase class I"/>
    <property type="match status" value="1"/>
</dbReference>
<dbReference type="Proteomes" id="UP001596997">
    <property type="component" value="Unassembled WGS sequence"/>
</dbReference>
<evidence type="ECO:0000313" key="2">
    <source>
        <dbReference type="EMBL" id="MFD0962404.1"/>
    </source>
</evidence>
<organism evidence="2 3">
    <name type="scientific">Pseudofulvibacter geojedonensis</name>
    <dbReference type="NCBI Taxonomy" id="1123758"/>
    <lineage>
        <taxon>Bacteria</taxon>
        <taxon>Pseudomonadati</taxon>
        <taxon>Bacteroidota</taxon>
        <taxon>Flavobacteriia</taxon>
        <taxon>Flavobacteriales</taxon>
        <taxon>Flavobacteriaceae</taxon>
        <taxon>Pseudofulvibacter</taxon>
    </lineage>
</organism>
<feature type="domain" description="Glycoside-hydrolase family GH114 TIM-barrel" evidence="1">
    <location>
        <begin position="40"/>
        <end position="263"/>
    </location>
</feature>
<dbReference type="RefSeq" id="WP_377712036.1">
    <property type="nucleotide sequence ID" value="NZ_JBHTJM010000001.1"/>
</dbReference>
<comment type="caution">
    <text evidence="2">The sequence shown here is derived from an EMBL/GenBank/DDBJ whole genome shotgun (WGS) entry which is preliminary data.</text>
</comment>
<dbReference type="InterPro" id="IPR004352">
    <property type="entry name" value="GH114_TIM-barrel"/>
</dbReference>
<dbReference type="Pfam" id="PF03537">
    <property type="entry name" value="Glyco_hydro_114"/>
    <property type="match status" value="1"/>
</dbReference>
<evidence type="ECO:0000313" key="3">
    <source>
        <dbReference type="Proteomes" id="UP001596997"/>
    </source>
</evidence>
<dbReference type="InterPro" id="IPR013785">
    <property type="entry name" value="Aldolase_TIM"/>
</dbReference>
<dbReference type="EMBL" id="JBHTJM010000001">
    <property type="protein sequence ID" value="MFD0962404.1"/>
    <property type="molecule type" value="Genomic_DNA"/>
</dbReference>
<reference evidence="3" key="1">
    <citation type="journal article" date="2019" name="Int. J. Syst. Evol. Microbiol.">
        <title>The Global Catalogue of Microorganisms (GCM) 10K type strain sequencing project: providing services to taxonomists for standard genome sequencing and annotation.</title>
        <authorList>
            <consortium name="The Broad Institute Genomics Platform"/>
            <consortium name="The Broad Institute Genome Sequencing Center for Infectious Disease"/>
            <person name="Wu L."/>
            <person name="Ma J."/>
        </authorList>
    </citation>
    <scope>NUCLEOTIDE SEQUENCE [LARGE SCALE GENOMIC DNA]</scope>
    <source>
        <strain evidence="3">CCUG 62114</strain>
    </source>
</reference>
<proteinExistence type="predicted"/>
<gene>
    <name evidence="2" type="ORF">ACFQ1O_00125</name>
</gene>
<protein>
    <submittedName>
        <fullName evidence="2">Endo alpha-1,4 polygalactosaminidase</fullName>
    </submittedName>
</protein>